<dbReference type="Proteomes" id="UP001302249">
    <property type="component" value="Chromosome"/>
</dbReference>
<organism evidence="7 8">
    <name type="scientific">Stakelama saccharophila</name>
    <dbReference type="NCBI Taxonomy" id="3075605"/>
    <lineage>
        <taxon>Bacteria</taxon>
        <taxon>Pseudomonadati</taxon>
        <taxon>Pseudomonadota</taxon>
        <taxon>Alphaproteobacteria</taxon>
        <taxon>Sphingomonadales</taxon>
        <taxon>Sphingomonadaceae</taxon>
        <taxon>Stakelama</taxon>
    </lineage>
</organism>
<feature type="transmembrane region" description="Helical" evidence="6">
    <location>
        <begin position="93"/>
        <end position="113"/>
    </location>
</feature>
<feature type="transmembrane region" description="Helical" evidence="6">
    <location>
        <begin position="164"/>
        <end position="185"/>
    </location>
</feature>
<feature type="transmembrane region" description="Helical" evidence="6">
    <location>
        <begin position="70"/>
        <end position="87"/>
    </location>
</feature>
<comment type="subcellular location">
    <subcellularLocation>
        <location evidence="1 6">Membrane</location>
        <topology evidence="1 6">Multi-pass membrane protein</topology>
    </subcellularLocation>
</comment>
<sequence>MNALVPAFIAALLAQAGDRPPWLAAILRDRRGRPVAILAAILFVQLAGAVIAIAGATVVAPLLVPEARNLMLALALSFAGIGALWPIRPPDRLTGWRIGAFPTAALGLFILTLGDRTQFLTATIGIASGHPAFAGIGAVAGAFLANLPAVMLGEAAWLALPLDWLRRVSGLLFLLVAVPLALAALRLI</sequence>
<evidence type="ECO:0000256" key="1">
    <source>
        <dbReference type="ARBA" id="ARBA00004141"/>
    </source>
</evidence>
<gene>
    <name evidence="7" type="ORF">RPR59_03030</name>
</gene>
<dbReference type="EMBL" id="CP135076">
    <property type="protein sequence ID" value="WNO54252.1"/>
    <property type="molecule type" value="Genomic_DNA"/>
</dbReference>
<accession>A0ABZ0BAF9</accession>
<dbReference type="InterPro" id="IPR001727">
    <property type="entry name" value="GDT1-like"/>
</dbReference>
<evidence type="ECO:0000313" key="8">
    <source>
        <dbReference type="Proteomes" id="UP001302249"/>
    </source>
</evidence>
<dbReference type="Pfam" id="PF01169">
    <property type="entry name" value="GDT1"/>
    <property type="match status" value="1"/>
</dbReference>
<name>A0ABZ0BAF9_9SPHN</name>
<dbReference type="RefSeq" id="WP_313916536.1">
    <property type="nucleotide sequence ID" value="NZ_CP135076.1"/>
</dbReference>
<evidence type="ECO:0000256" key="5">
    <source>
        <dbReference type="ARBA" id="ARBA00023136"/>
    </source>
</evidence>
<keyword evidence="8" id="KW-1185">Reference proteome</keyword>
<evidence type="ECO:0000256" key="2">
    <source>
        <dbReference type="ARBA" id="ARBA00009190"/>
    </source>
</evidence>
<evidence type="ECO:0000256" key="3">
    <source>
        <dbReference type="ARBA" id="ARBA00022692"/>
    </source>
</evidence>
<reference evidence="7 8" key="1">
    <citation type="submission" date="2023-09" db="EMBL/GenBank/DDBJ databases">
        <authorList>
            <person name="Rey-Velasco X."/>
        </authorList>
    </citation>
    <scope>NUCLEOTIDE SEQUENCE [LARGE SCALE GENOMIC DNA]</scope>
    <source>
        <strain evidence="7 8">W311</strain>
    </source>
</reference>
<evidence type="ECO:0000256" key="6">
    <source>
        <dbReference type="RuleBase" id="RU365102"/>
    </source>
</evidence>
<evidence type="ECO:0000313" key="7">
    <source>
        <dbReference type="EMBL" id="WNO54252.1"/>
    </source>
</evidence>
<keyword evidence="4 6" id="KW-1133">Transmembrane helix</keyword>
<evidence type="ECO:0000256" key="4">
    <source>
        <dbReference type="ARBA" id="ARBA00022989"/>
    </source>
</evidence>
<proteinExistence type="inferred from homology"/>
<keyword evidence="3 6" id="KW-0812">Transmembrane</keyword>
<feature type="transmembrane region" description="Helical" evidence="6">
    <location>
        <begin position="35"/>
        <end position="63"/>
    </location>
</feature>
<comment type="similarity">
    <text evidence="2 6">Belongs to the GDT1 family.</text>
</comment>
<keyword evidence="5 6" id="KW-0472">Membrane</keyword>
<protein>
    <recommendedName>
        <fullName evidence="6">GDT1 family protein</fullName>
    </recommendedName>
</protein>
<feature type="transmembrane region" description="Helical" evidence="6">
    <location>
        <begin position="120"/>
        <end position="144"/>
    </location>
</feature>